<dbReference type="Gene3D" id="2.40.160.20">
    <property type="match status" value="1"/>
</dbReference>
<evidence type="ECO:0000256" key="1">
    <source>
        <dbReference type="ARBA" id="ARBA00009330"/>
    </source>
</evidence>
<dbReference type="OrthoDB" id="9807574at2"/>
<organism evidence="3 4">
    <name type="scientific">Celeribacter indicus</name>
    <dbReference type="NCBI Taxonomy" id="1208324"/>
    <lineage>
        <taxon>Bacteria</taxon>
        <taxon>Pseudomonadati</taxon>
        <taxon>Pseudomonadota</taxon>
        <taxon>Alphaproteobacteria</taxon>
        <taxon>Rhodobacterales</taxon>
        <taxon>Roseobacteraceae</taxon>
        <taxon>Celeribacter</taxon>
    </lineage>
</organism>
<evidence type="ECO:0000313" key="3">
    <source>
        <dbReference type="EMBL" id="AJE45070.1"/>
    </source>
</evidence>
<dbReference type="HOGENOM" id="CLU_042505_0_0_5"/>
<proteinExistence type="inferred from homology"/>
<dbReference type="InterPro" id="IPR005618">
    <property type="entry name" value="OMPW"/>
</dbReference>
<dbReference type="EMBL" id="CP004393">
    <property type="protein sequence ID" value="AJE45070.1"/>
    <property type="molecule type" value="Genomic_DNA"/>
</dbReference>
<evidence type="ECO:0000313" key="4">
    <source>
        <dbReference type="Proteomes" id="UP000031521"/>
    </source>
</evidence>
<dbReference type="PANTHER" id="PTHR36920:SF1">
    <property type="entry name" value="OUTER MEMBRANE PROTEIN W"/>
    <property type="match status" value="1"/>
</dbReference>
<dbReference type="RefSeq" id="WP_043868202.1">
    <property type="nucleotide sequence ID" value="NZ_CP004393.1"/>
</dbReference>
<name>A0A0B5DV32_9RHOB</name>
<evidence type="ECO:0000256" key="2">
    <source>
        <dbReference type="SAM" id="SignalP"/>
    </source>
</evidence>
<keyword evidence="4" id="KW-1185">Reference proteome</keyword>
<keyword evidence="2" id="KW-0732">Signal</keyword>
<dbReference type="GO" id="GO:0019867">
    <property type="term" value="C:outer membrane"/>
    <property type="evidence" value="ECO:0007669"/>
    <property type="project" value="InterPro"/>
</dbReference>
<reference evidence="3 4" key="1">
    <citation type="journal article" date="2014" name="Int. J. Syst. Evol. Microbiol.">
        <title>Celeribacter indicus sp. nov., a polycyclic aromatic hydrocarbon-degrading bacterium from deep-sea sediment and reclassification of Huaishuia halophila as Celeribacter halophilus comb. nov.</title>
        <authorList>
            <person name="Lai Q."/>
            <person name="Cao J."/>
            <person name="Yuan J."/>
            <person name="Li F."/>
            <person name="Shao Z."/>
        </authorList>
    </citation>
    <scope>NUCLEOTIDE SEQUENCE [LARGE SCALE GENOMIC DNA]</scope>
    <source>
        <strain evidence="3">P73</strain>
    </source>
</reference>
<feature type="signal peptide" evidence="2">
    <location>
        <begin position="1"/>
        <end position="23"/>
    </location>
</feature>
<dbReference type="PANTHER" id="PTHR36920">
    <property type="match status" value="1"/>
</dbReference>
<feature type="chain" id="PRO_5002100343" evidence="2">
    <location>
        <begin position="24"/>
        <end position="217"/>
    </location>
</feature>
<protein>
    <submittedName>
        <fullName evidence="3">OmpW family protein</fullName>
    </submittedName>
</protein>
<dbReference type="SUPFAM" id="SSF56925">
    <property type="entry name" value="OMPA-like"/>
    <property type="match status" value="1"/>
</dbReference>
<accession>A0A0B5DV32</accession>
<dbReference type="InterPro" id="IPR011250">
    <property type="entry name" value="OMP/PagP_B-barrel"/>
</dbReference>
<dbReference type="Proteomes" id="UP000031521">
    <property type="component" value="Chromosome"/>
</dbReference>
<comment type="similarity">
    <text evidence="1">Belongs to the OmpW/AlkL family.</text>
</comment>
<gene>
    <name evidence="3" type="ORF">P73_0355</name>
</gene>
<dbReference type="KEGG" id="cid:P73_0355"/>
<sequence>MKRILATTAICSAALLGSSPASAQQVEHEGWFLRGGLVGVYFDPGADVSVAGGQVPGTDITIDDNYSLTVDIGYRFNENWSATFSLGLPPEAEIEGSGTLSGYRLGNVTYGPAVLMGQYRFPTNNPKFMPYVGAGINYTIVFDTDDKDVIDFEVDDNWGAALQVGFESMITDRMGLYFDVNKIWIDTDASGSLGGAPADVKVTLDPLLVRTGVVWRF</sequence>
<dbReference type="Pfam" id="PF03922">
    <property type="entry name" value="OmpW"/>
    <property type="match status" value="1"/>
</dbReference>
<dbReference type="GO" id="GO:0055085">
    <property type="term" value="P:transmembrane transport"/>
    <property type="evidence" value="ECO:0007669"/>
    <property type="project" value="TreeGrafter"/>
</dbReference>
<dbReference type="STRING" id="1208324.P73_0355"/>
<dbReference type="AlphaFoldDB" id="A0A0B5DV32"/>